<dbReference type="SMART" id="SM00490">
    <property type="entry name" value="HELICc"/>
    <property type="match status" value="1"/>
</dbReference>
<name>A0A8H7CK33_9AGAR</name>
<keyword evidence="3" id="KW-0067">ATP-binding</keyword>
<dbReference type="GO" id="GO:0006281">
    <property type="term" value="P:DNA repair"/>
    <property type="evidence" value="ECO:0007669"/>
    <property type="project" value="TreeGrafter"/>
</dbReference>
<evidence type="ECO:0000259" key="4">
    <source>
        <dbReference type="PROSITE" id="PS51192"/>
    </source>
</evidence>
<proteinExistence type="predicted"/>
<dbReference type="OrthoDB" id="448448at2759"/>
<dbReference type="InterPro" id="IPR027417">
    <property type="entry name" value="P-loop_NTPase"/>
</dbReference>
<protein>
    <recommendedName>
        <fullName evidence="8">P-loop containing nucleoside triphosphate hydrolase protein</fullName>
    </recommendedName>
</protein>
<keyword evidence="1" id="KW-0547">Nucleotide-binding</keyword>
<reference evidence="6" key="1">
    <citation type="submission" date="2020-05" db="EMBL/GenBank/DDBJ databases">
        <title>Mycena genomes resolve the evolution of fungal bioluminescence.</title>
        <authorList>
            <person name="Tsai I.J."/>
        </authorList>
    </citation>
    <scope>NUCLEOTIDE SEQUENCE</scope>
    <source>
        <strain evidence="6">CCC161011</strain>
    </source>
</reference>
<evidence type="ECO:0000256" key="3">
    <source>
        <dbReference type="ARBA" id="ARBA00022840"/>
    </source>
</evidence>
<organism evidence="6 7">
    <name type="scientific">Mycena venus</name>
    <dbReference type="NCBI Taxonomy" id="2733690"/>
    <lineage>
        <taxon>Eukaryota</taxon>
        <taxon>Fungi</taxon>
        <taxon>Dikarya</taxon>
        <taxon>Basidiomycota</taxon>
        <taxon>Agaricomycotina</taxon>
        <taxon>Agaricomycetes</taxon>
        <taxon>Agaricomycetidae</taxon>
        <taxon>Agaricales</taxon>
        <taxon>Marasmiineae</taxon>
        <taxon>Mycenaceae</taxon>
        <taxon>Mycena</taxon>
    </lineage>
</organism>
<evidence type="ECO:0000313" key="7">
    <source>
        <dbReference type="Proteomes" id="UP000620124"/>
    </source>
</evidence>
<dbReference type="InterPro" id="IPR014001">
    <property type="entry name" value="Helicase_ATP-bd"/>
</dbReference>
<gene>
    <name evidence="6" type="ORF">MVEN_01966800</name>
</gene>
<dbReference type="PROSITE" id="PS51194">
    <property type="entry name" value="HELICASE_CTER"/>
    <property type="match status" value="1"/>
</dbReference>
<dbReference type="SMART" id="SM00487">
    <property type="entry name" value="DEXDc"/>
    <property type="match status" value="1"/>
</dbReference>
<comment type="caution">
    <text evidence="6">The sequence shown here is derived from an EMBL/GenBank/DDBJ whole genome shotgun (WGS) entry which is preliminary data.</text>
</comment>
<accession>A0A8H7CK33</accession>
<evidence type="ECO:0000313" key="6">
    <source>
        <dbReference type="EMBL" id="KAF7340465.1"/>
    </source>
</evidence>
<dbReference type="CDD" id="cd18793">
    <property type="entry name" value="SF2_C_SNF"/>
    <property type="match status" value="1"/>
</dbReference>
<dbReference type="EMBL" id="JACAZI010000019">
    <property type="protein sequence ID" value="KAF7340465.1"/>
    <property type="molecule type" value="Genomic_DNA"/>
</dbReference>
<dbReference type="PROSITE" id="PS51192">
    <property type="entry name" value="HELICASE_ATP_BIND_1"/>
    <property type="match status" value="1"/>
</dbReference>
<dbReference type="InterPro" id="IPR000330">
    <property type="entry name" value="SNF2_N"/>
</dbReference>
<sequence>MLEREAEGKGTILAYAMGLGKTIASAALICFTTRSSAPDAFRTTLVIAPNLGTLQHWQNILKMFAPKLEVLLYHGERRKTSDPRVPHVALVTLSEVRSQWAAYLDENVSNPNKFPLFTGKFYRVIIDEAQTIRNPDATSAKACWALKKCHAVCLTGTPAQNKFEDLYPLLKFLDVTSEGLNELATFRSKVINPYKEGKIIETTELLVRVLSDCMIYRPKDSESGLGSIQLPKLHDAVLVRIELTPAERAVYRYIKSTHPFKSQWAKAIRLRQAADHPALLTKALHRGDVGPKPDDTSDQMRNLLDQCCAEANEVIAQDKPLAPLPPCLEAYAEVFKPTYISSKFAALLAILKRIRKGDKILIFSHFLTNLDMMATILSGEGVSYARYDGRMGSTERAEALDRIRQDKDCTALLMSIMAGGTGLDIPACNHVVLFEPWWNPYVEDQAISRVHRIGQTREVRVYRLLVEDSIEDSIVKTQNAKTEVIGGLLSLCAVPDVDEMRKWLA</sequence>
<dbReference type="Gene3D" id="3.40.50.300">
    <property type="entry name" value="P-loop containing nucleotide triphosphate hydrolases"/>
    <property type="match status" value="1"/>
</dbReference>
<dbReference type="PANTHER" id="PTHR45626:SF14">
    <property type="entry name" value="ATP-DEPENDENT DNA HELICASE (EUROFUNG)"/>
    <property type="match status" value="1"/>
</dbReference>
<evidence type="ECO:0000256" key="2">
    <source>
        <dbReference type="ARBA" id="ARBA00022801"/>
    </source>
</evidence>
<keyword evidence="2" id="KW-0378">Hydrolase</keyword>
<evidence type="ECO:0000259" key="5">
    <source>
        <dbReference type="PROSITE" id="PS51194"/>
    </source>
</evidence>
<dbReference type="InterPro" id="IPR001650">
    <property type="entry name" value="Helicase_C-like"/>
</dbReference>
<dbReference type="InterPro" id="IPR038718">
    <property type="entry name" value="SNF2-like_sf"/>
</dbReference>
<dbReference type="GO" id="GO:0016787">
    <property type="term" value="F:hydrolase activity"/>
    <property type="evidence" value="ECO:0007669"/>
    <property type="project" value="UniProtKB-KW"/>
</dbReference>
<dbReference type="GO" id="GO:0008094">
    <property type="term" value="F:ATP-dependent activity, acting on DNA"/>
    <property type="evidence" value="ECO:0007669"/>
    <property type="project" value="TreeGrafter"/>
</dbReference>
<evidence type="ECO:0008006" key="8">
    <source>
        <dbReference type="Google" id="ProtNLM"/>
    </source>
</evidence>
<dbReference type="AlphaFoldDB" id="A0A8H7CK33"/>
<feature type="domain" description="Helicase C-terminal" evidence="5">
    <location>
        <begin position="346"/>
        <end position="501"/>
    </location>
</feature>
<dbReference type="PANTHER" id="PTHR45626">
    <property type="entry name" value="TRANSCRIPTION TERMINATION FACTOR 2-RELATED"/>
    <property type="match status" value="1"/>
</dbReference>
<dbReference type="Gene3D" id="3.40.50.10810">
    <property type="entry name" value="Tandem AAA-ATPase domain"/>
    <property type="match status" value="1"/>
</dbReference>
<dbReference type="InterPro" id="IPR049730">
    <property type="entry name" value="SNF2/RAD54-like_C"/>
</dbReference>
<dbReference type="CDD" id="cd18008">
    <property type="entry name" value="DEXDc_SHPRH-like"/>
    <property type="match status" value="1"/>
</dbReference>
<keyword evidence="7" id="KW-1185">Reference proteome</keyword>
<dbReference type="SUPFAM" id="SSF52540">
    <property type="entry name" value="P-loop containing nucleoside triphosphate hydrolases"/>
    <property type="match status" value="2"/>
</dbReference>
<evidence type="ECO:0000256" key="1">
    <source>
        <dbReference type="ARBA" id="ARBA00022741"/>
    </source>
</evidence>
<dbReference type="Pfam" id="PF00271">
    <property type="entry name" value="Helicase_C"/>
    <property type="match status" value="1"/>
</dbReference>
<dbReference type="GO" id="GO:0005634">
    <property type="term" value="C:nucleus"/>
    <property type="evidence" value="ECO:0007669"/>
    <property type="project" value="TreeGrafter"/>
</dbReference>
<dbReference type="Proteomes" id="UP000620124">
    <property type="component" value="Unassembled WGS sequence"/>
</dbReference>
<feature type="domain" description="Helicase ATP-binding" evidence="4">
    <location>
        <begin position="2"/>
        <end position="176"/>
    </location>
</feature>
<dbReference type="Pfam" id="PF00176">
    <property type="entry name" value="SNF2-rel_dom"/>
    <property type="match status" value="1"/>
</dbReference>
<dbReference type="GO" id="GO:0005524">
    <property type="term" value="F:ATP binding"/>
    <property type="evidence" value="ECO:0007669"/>
    <property type="project" value="UniProtKB-KW"/>
</dbReference>
<dbReference type="InterPro" id="IPR050628">
    <property type="entry name" value="SNF2_RAD54_helicase_TF"/>
</dbReference>